<dbReference type="InterPro" id="IPR017871">
    <property type="entry name" value="ABC_transporter-like_CS"/>
</dbReference>
<evidence type="ECO:0000256" key="1">
    <source>
        <dbReference type="ARBA" id="ARBA00022737"/>
    </source>
</evidence>
<dbReference type="AlphaFoldDB" id="A0A1H6XPJ3"/>
<protein>
    <submittedName>
        <fullName evidence="5">ATPase components of ABC transporters with duplicated ATPase domains</fullName>
    </submittedName>
</protein>
<keyword evidence="6" id="KW-1185">Reference proteome</keyword>
<dbReference type="InterPro" id="IPR050611">
    <property type="entry name" value="ABCF"/>
</dbReference>
<dbReference type="PANTHER" id="PTHR19211">
    <property type="entry name" value="ATP-BINDING TRANSPORT PROTEIN-RELATED"/>
    <property type="match status" value="1"/>
</dbReference>
<dbReference type="SUPFAM" id="SSF52540">
    <property type="entry name" value="P-loop containing nucleoside triphosphate hydrolases"/>
    <property type="match status" value="2"/>
</dbReference>
<dbReference type="PANTHER" id="PTHR19211:SF123">
    <property type="entry name" value="ABC TRANSPORTER"/>
    <property type="match status" value="1"/>
</dbReference>
<dbReference type="InterPro" id="IPR027417">
    <property type="entry name" value="P-loop_NTPase"/>
</dbReference>
<proteinExistence type="predicted"/>
<gene>
    <name evidence="5" type="ORF">SAMN05443287_103558</name>
</gene>
<dbReference type="PROSITE" id="PS00211">
    <property type="entry name" value="ABC_TRANSPORTER_1"/>
    <property type="match status" value="1"/>
</dbReference>
<feature type="domain" description="ABC transporter" evidence="4">
    <location>
        <begin position="5"/>
        <end position="264"/>
    </location>
</feature>
<dbReference type="GO" id="GO:0016887">
    <property type="term" value="F:ATP hydrolysis activity"/>
    <property type="evidence" value="ECO:0007669"/>
    <property type="project" value="InterPro"/>
</dbReference>
<sequence length="545" mass="57867">MSATLIAKDLAAGHGERVLFTGLDLVVAPGDVVGLVGANGAGKSTLLRTLAGLLPVEAGSVLVSPPGASVGHLPQEPDRRPGETIRAFLARRTGVTGAQAALDAATAALTAGSPGADDAYADALESWLGLGGADLDERAEAVAAELGLAVDLDQQMTSLSGGQAARAGLASLLLSRYDVFLLDEPTNDLDLAGLDRLESFVTGLRAGTVLVSHDREFLARTVTTVLELDLHQQQVNVFGGGYSAYLEEREVARRQARAEFEEYADTKAGLEARARTQRGWMEKGVRNARRKATDNDKIGRKFRSEASEKQAAKARQTERLIERLEVVEEPRKEWELRMEIAAAPRAGAVVATLREAVVRRGDFTLGPVDLQIALADRVAVTGANGSGKSTLLAALLGRLPLDAGHATLGPGVVVGEVDQARGLFLGDVPLLDAFRAAVPDLSPADARTLLAKFGLRAQHVLRPAATLSPGERTRAALALLQGRGVNLLVLDEPTNHLDLPAIEQLESALDSYRGTLLLVTHDRRMLDSVRVNRRLRVTAGRITES</sequence>
<keyword evidence="1" id="KW-0677">Repeat</keyword>
<dbReference type="PROSITE" id="PS50893">
    <property type="entry name" value="ABC_TRANSPORTER_2"/>
    <property type="match status" value="1"/>
</dbReference>
<keyword evidence="2" id="KW-0547">Nucleotide-binding</keyword>
<organism evidence="5 6">
    <name type="scientific">Micromonospora phaseoli</name>
    <dbReference type="NCBI Taxonomy" id="1144548"/>
    <lineage>
        <taxon>Bacteria</taxon>
        <taxon>Bacillati</taxon>
        <taxon>Actinomycetota</taxon>
        <taxon>Actinomycetes</taxon>
        <taxon>Micromonosporales</taxon>
        <taxon>Micromonosporaceae</taxon>
        <taxon>Micromonospora</taxon>
    </lineage>
</organism>
<dbReference type="SMART" id="SM00382">
    <property type="entry name" value="AAA"/>
    <property type="match status" value="2"/>
</dbReference>
<evidence type="ECO:0000313" key="6">
    <source>
        <dbReference type="Proteomes" id="UP000198707"/>
    </source>
</evidence>
<dbReference type="STRING" id="1144548.SAMN05443287_103558"/>
<evidence type="ECO:0000256" key="3">
    <source>
        <dbReference type="ARBA" id="ARBA00022840"/>
    </source>
</evidence>
<dbReference type="Proteomes" id="UP000198707">
    <property type="component" value="Unassembled WGS sequence"/>
</dbReference>
<accession>A0A1H6XPJ3</accession>
<evidence type="ECO:0000259" key="4">
    <source>
        <dbReference type="PROSITE" id="PS50893"/>
    </source>
</evidence>
<dbReference type="GO" id="GO:0005524">
    <property type="term" value="F:ATP binding"/>
    <property type="evidence" value="ECO:0007669"/>
    <property type="project" value="UniProtKB-KW"/>
</dbReference>
<dbReference type="OrthoDB" id="4500804at2"/>
<evidence type="ECO:0000256" key="2">
    <source>
        <dbReference type="ARBA" id="ARBA00022741"/>
    </source>
</evidence>
<dbReference type="FunFam" id="3.40.50.300:FF:001320">
    <property type="entry name" value="Heme ABC transporter ATP-binding protein"/>
    <property type="match status" value="1"/>
</dbReference>
<dbReference type="Gene3D" id="3.40.50.300">
    <property type="entry name" value="P-loop containing nucleotide triphosphate hydrolases"/>
    <property type="match status" value="2"/>
</dbReference>
<dbReference type="InterPro" id="IPR003593">
    <property type="entry name" value="AAA+_ATPase"/>
</dbReference>
<keyword evidence="3" id="KW-0067">ATP-binding</keyword>
<dbReference type="Pfam" id="PF00005">
    <property type="entry name" value="ABC_tran"/>
    <property type="match status" value="2"/>
</dbReference>
<dbReference type="RefSeq" id="WP_092378869.1">
    <property type="nucleotide sequence ID" value="NZ_BOPI01000001.1"/>
</dbReference>
<dbReference type="CDD" id="cd03221">
    <property type="entry name" value="ABCF_EF-3"/>
    <property type="match status" value="2"/>
</dbReference>
<name>A0A1H6XPJ3_9ACTN</name>
<evidence type="ECO:0000313" key="5">
    <source>
        <dbReference type="EMBL" id="SEJ26475.1"/>
    </source>
</evidence>
<dbReference type="EMBL" id="FNYV01000003">
    <property type="protein sequence ID" value="SEJ26475.1"/>
    <property type="molecule type" value="Genomic_DNA"/>
</dbReference>
<dbReference type="InterPro" id="IPR003439">
    <property type="entry name" value="ABC_transporter-like_ATP-bd"/>
</dbReference>
<reference evidence="6" key="1">
    <citation type="submission" date="2016-10" db="EMBL/GenBank/DDBJ databases">
        <authorList>
            <person name="Varghese N."/>
            <person name="Submissions S."/>
        </authorList>
    </citation>
    <scope>NUCLEOTIDE SEQUENCE [LARGE SCALE GENOMIC DNA]</scope>
    <source>
        <strain evidence="6">CGMCC 4.7038</strain>
    </source>
</reference>
<dbReference type="FunFam" id="3.40.50.300:FF:001807">
    <property type="entry name" value="ABC transporter ATP-binding protein"/>
    <property type="match status" value="1"/>
</dbReference>